<evidence type="ECO:0000313" key="3">
    <source>
        <dbReference type="Proteomes" id="UP000218334"/>
    </source>
</evidence>
<name>A0A2H3B356_9AGAR</name>
<dbReference type="InterPro" id="IPR000719">
    <property type="entry name" value="Prot_kinase_dom"/>
</dbReference>
<feature type="domain" description="Protein kinase" evidence="1">
    <location>
        <begin position="1"/>
        <end position="168"/>
    </location>
</feature>
<evidence type="ECO:0000259" key="1">
    <source>
        <dbReference type="PROSITE" id="PS50011"/>
    </source>
</evidence>
<dbReference type="GO" id="GO:0005524">
    <property type="term" value="F:ATP binding"/>
    <property type="evidence" value="ECO:0007669"/>
    <property type="project" value="InterPro"/>
</dbReference>
<gene>
    <name evidence="2" type="ORF">ARMSODRAFT_1022457</name>
</gene>
<dbReference type="AlphaFoldDB" id="A0A2H3B356"/>
<keyword evidence="3" id="KW-1185">Reference proteome</keyword>
<dbReference type="STRING" id="1076256.A0A2H3B356"/>
<sequence length="168" mass="19299">MAMEILGPNVAEQRKKNAPRTGVMLTTVIRIVDQLVVRLEHIHSLWIVHRDIKPKKLLCTLDDSTIKIIDFDISKLFSHGRPSKDEPLKERRVIIRSLHWASLNSHNGIGIFKVEVPHEGEDEDDDDNGSEGLGEDSYFAVDLDMWEYQGERYKNLTLLAEQEVDLQL</sequence>
<dbReference type="EMBL" id="KZ293446">
    <property type="protein sequence ID" value="PBK65349.1"/>
    <property type="molecule type" value="Genomic_DNA"/>
</dbReference>
<dbReference type="SUPFAM" id="SSF56112">
    <property type="entry name" value="Protein kinase-like (PK-like)"/>
    <property type="match status" value="1"/>
</dbReference>
<reference evidence="3" key="1">
    <citation type="journal article" date="2017" name="Nat. Ecol. Evol.">
        <title>Genome expansion and lineage-specific genetic innovations in the forest pathogenic fungi Armillaria.</title>
        <authorList>
            <person name="Sipos G."/>
            <person name="Prasanna A.N."/>
            <person name="Walter M.C."/>
            <person name="O'Connor E."/>
            <person name="Balint B."/>
            <person name="Krizsan K."/>
            <person name="Kiss B."/>
            <person name="Hess J."/>
            <person name="Varga T."/>
            <person name="Slot J."/>
            <person name="Riley R."/>
            <person name="Boka B."/>
            <person name="Rigling D."/>
            <person name="Barry K."/>
            <person name="Lee J."/>
            <person name="Mihaltcheva S."/>
            <person name="LaButti K."/>
            <person name="Lipzen A."/>
            <person name="Waldron R."/>
            <person name="Moloney N.M."/>
            <person name="Sperisen C."/>
            <person name="Kredics L."/>
            <person name="Vagvoelgyi C."/>
            <person name="Patrignani A."/>
            <person name="Fitzpatrick D."/>
            <person name="Nagy I."/>
            <person name="Doyle S."/>
            <person name="Anderson J.B."/>
            <person name="Grigoriev I.V."/>
            <person name="Gueldener U."/>
            <person name="Muensterkoetter M."/>
            <person name="Nagy L.G."/>
        </authorList>
    </citation>
    <scope>NUCLEOTIDE SEQUENCE [LARGE SCALE GENOMIC DNA]</scope>
    <source>
        <strain evidence="3">28-4</strain>
    </source>
</reference>
<dbReference type="Pfam" id="PF00069">
    <property type="entry name" value="Pkinase"/>
    <property type="match status" value="1"/>
</dbReference>
<dbReference type="InterPro" id="IPR011009">
    <property type="entry name" value="Kinase-like_dom_sf"/>
</dbReference>
<organism evidence="2 3">
    <name type="scientific">Armillaria solidipes</name>
    <dbReference type="NCBI Taxonomy" id="1076256"/>
    <lineage>
        <taxon>Eukaryota</taxon>
        <taxon>Fungi</taxon>
        <taxon>Dikarya</taxon>
        <taxon>Basidiomycota</taxon>
        <taxon>Agaricomycotina</taxon>
        <taxon>Agaricomycetes</taxon>
        <taxon>Agaricomycetidae</taxon>
        <taxon>Agaricales</taxon>
        <taxon>Marasmiineae</taxon>
        <taxon>Physalacriaceae</taxon>
        <taxon>Armillaria</taxon>
    </lineage>
</organism>
<protein>
    <recommendedName>
        <fullName evidence="1">Protein kinase domain-containing protein</fullName>
    </recommendedName>
</protein>
<dbReference type="Proteomes" id="UP000218334">
    <property type="component" value="Unassembled WGS sequence"/>
</dbReference>
<dbReference type="InterPro" id="IPR050235">
    <property type="entry name" value="CK1_Ser-Thr_kinase"/>
</dbReference>
<evidence type="ECO:0000313" key="2">
    <source>
        <dbReference type="EMBL" id="PBK65349.1"/>
    </source>
</evidence>
<proteinExistence type="predicted"/>
<dbReference type="PROSITE" id="PS50011">
    <property type="entry name" value="PROTEIN_KINASE_DOM"/>
    <property type="match status" value="1"/>
</dbReference>
<dbReference type="GO" id="GO:0004672">
    <property type="term" value="F:protein kinase activity"/>
    <property type="evidence" value="ECO:0007669"/>
    <property type="project" value="InterPro"/>
</dbReference>
<dbReference type="PANTHER" id="PTHR11909">
    <property type="entry name" value="CASEIN KINASE-RELATED"/>
    <property type="match status" value="1"/>
</dbReference>
<accession>A0A2H3B356</accession>
<dbReference type="Gene3D" id="1.10.510.10">
    <property type="entry name" value="Transferase(Phosphotransferase) domain 1"/>
    <property type="match status" value="1"/>
</dbReference>